<dbReference type="Gene3D" id="1.10.287.1700">
    <property type="match status" value="1"/>
</dbReference>
<dbReference type="RefSeq" id="WP_257769702.1">
    <property type="nucleotide sequence ID" value="NZ_CP102480.1"/>
</dbReference>
<dbReference type="GO" id="GO:0044781">
    <property type="term" value="P:bacterial-type flagellum organization"/>
    <property type="evidence" value="ECO:0007669"/>
    <property type="project" value="UniProtKB-KW"/>
</dbReference>
<dbReference type="Proteomes" id="UP001060336">
    <property type="component" value="Chromosome"/>
</dbReference>
<dbReference type="EMBL" id="CP102480">
    <property type="protein sequence ID" value="UUX50521.1"/>
    <property type="molecule type" value="Genomic_DNA"/>
</dbReference>
<dbReference type="GO" id="GO:0015031">
    <property type="term" value="P:protein transport"/>
    <property type="evidence" value="ECO:0007669"/>
    <property type="project" value="UniProtKB-KW"/>
</dbReference>
<protein>
    <recommendedName>
        <fullName evidence="3">Flagellar FliJ protein</fullName>
    </recommendedName>
</protein>
<evidence type="ECO:0000313" key="13">
    <source>
        <dbReference type="Proteomes" id="UP001060336"/>
    </source>
</evidence>
<sequence>MSQFEQLVRLRTWELDEKRRAMGVLLEEEAAMIAETEEMDREFEREKQAAGGSLEARRTLEAYMVHFKQREQALAGRIAQKRTEIDAANEEVLDAYQELRKAEAAQEQHEAREAERVARLEQMELDEIALNMMKRREG</sequence>
<dbReference type="GO" id="GO:0005886">
    <property type="term" value="C:plasma membrane"/>
    <property type="evidence" value="ECO:0007669"/>
    <property type="project" value="UniProtKB-SubCell"/>
</dbReference>
<evidence type="ECO:0000256" key="1">
    <source>
        <dbReference type="ARBA" id="ARBA00004413"/>
    </source>
</evidence>
<evidence type="ECO:0000256" key="7">
    <source>
        <dbReference type="ARBA" id="ARBA00022795"/>
    </source>
</evidence>
<keyword evidence="9" id="KW-0472">Membrane</keyword>
<keyword evidence="12" id="KW-0282">Flagellum</keyword>
<evidence type="ECO:0000256" key="5">
    <source>
        <dbReference type="ARBA" id="ARBA00022475"/>
    </source>
</evidence>
<proteinExistence type="inferred from homology"/>
<dbReference type="GO" id="GO:0006935">
    <property type="term" value="P:chemotaxis"/>
    <property type="evidence" value="ECO:0007669"/>
    <property type="project" value="UniProtKB-KW"/>
</dbReference>
<dbReference type="AlphaFoldDB" id="A0A9J7AVN0"/>
<dbReference type="InterPro" id="IPR053716">
    <property type="entry name" value="Flag_assembly_chemotaxis_eff"/>
</dbReference>
<evidence type="ECO:0000256" key="2">
    <source>
        <dbReference type="ARBA" id="ARBA00010004"/>
    </source>
</evidence>
<evidence type="ECO:0000256" key="4">
    <source>
        <dbReference type="ARBA" id="ARBA00022448"/>
    </source>
</evidence>
<dbReference type="KEGG" id="naci:NUH88_02250"/>
<name>A0A9J7AVN0_9PROT</name>
<reference evidence="12" key="1">
    <citation type="submission" date="2022-08" db="EMBL/GenBank/DDBJ databases">
        <title>Nisaea acidiphila sp. nov., isolated from a marine algal debris and emended description of the genus Nisaea Urios et al. 2008.</title>
        <authorList>
            <person name="Kwon K."/>
        </authorList>
    </citation>
    <scope>NUCLEOTIDE SEQUENCE</scope>
    <source>
        <strain evidence="12">MEBiC11861</strain>
    </source>
</reference>
<keyword evidence="12" id="KW-0969">Cilium</keyword>
<keyword evidence="4" id="KW-0813">Transport</keyword>
<dbReference type="GO" id="GO:0009288">
    <property type="term" value="C:bacterial-type flagellum"/>
    <property type="evidence" value="ECO:0007669"/>
    <property type="project" value="InterPro"/>
</dbReference>
<keyword evidence="5" id="KW-1003">Cell membrane</keyword>
<keyword evidence="10" id="KW-1006">Bacterial flagellum protein export</keyword>
<keyword evidence="8" id="KW-0653">Protein transport</keyword>
<accession>A0A9J7AVN0</accession>
<comment type="subcellular location">
    <subcellularLocation>
        <location evidence="1">Cell membrane</location>
        <topology evidence="1">Peripheral membrane protein</topology>
        <orientation evidence="1">Cytoplasmic side</orientation>
    </subcellularLocation>
</comment>
<feature type="coiled-coil region" evidence="11">
    <location>
        <begin position="71"/>
        <end position="112"/>
    </location>
</feature>
<evidence type="ECO:0000313" key="12">
    <source>
        <dbReference type="EMBL" id="UUX50521.1"/>
    </source>
</evidence>
<keyword evidence="13" id="KW-1185">Reference proteome</keyword>
<keyword evidence="6" id="KW-0145">Chemotaxis</keyword>
<keyword evidence="11" id="KW-0175">Coiled coil</keyword>
<evidence type="ECO:0000256" key="3">
    <source>
        <dbReference type="ARBA" id="ARBA00020392"/>
    </source>
</evidence>
<organism evidence="12 13">
    <name type="scientific">Nisaea acidiphila</name>
    <dbReference type="NCBI Taxonomy" id="1862145"/>
    <lineage>
        <taxon>Bacteria</taxon>
        <taxon>Pseudomonadati</taxon>
        <taxon>Pseudomonadota</taxon>
        <taxon>Alphaproteobacteria</taxon>
        <taxon>Rhodospirillales</taxon>
        <taxon>Thalassobaculaceae</taxon>
        <taxon>Nisaea</taxon>
    </lineage>
</organism>
<keyword evidence="12" id="KW-0966">Cell projection</keyword>
<dbReference type="InterPro" id="IPR012823">
    <property type="entry name" value="Flagell_FliJ"/>
</dbReference>
<evidence type="ECO:0000256" key="11">
    <source>
        <dbReference type="SAM" id="Coils"/>
    </source>
</evidence>
<evidence type="ECO:0000256" key="6">
    <source>
        <dbReference type="ARBA" id="ARBA00022500"/>
    </source>
</evidence>
<comment type="similarity">
    <text evidence="2">Belongs to the FliJ family.</text>
</comment>
<dbReference type="GO" id="GO:0071973">
    <property type="term" value="P:bacterial-type flagellum-dependent cell motility"/>
    <property type="evidence" value="ECO:0007669"/>
    <property type="project" value="InterPro"/>
</dbReference>
<keyword evidence="7" id="KW-1005">Bacterial flagellum biogenesis</keyword>
<evidence type="ECO:0000256" key="8">
    <source>
        <dbReference type="ARBA" id="ARBA00022927"/>
    </source>
</evidence>
<gene>
    <name evidence="12" type="ORF">NUH88_02250</name>
</gene>
<evidence type="ECO:0000256" key="10">
    <source>
        <dbReference type="ARBA" id="ARBA00023225"/>
    </source>
</evidence>
<evidence type="ECO:0000256" key="9">
    <source>
        <dbReference type="ARBA" id="ARBA00023136"/>
    </source>
</evidence>
<dbReference type="Pfam" id="PF02050">
    <property type="entry name" value="FliJ"/>
    <property type="match status" value="1"/>
</dbReference>